<accession>A0A8C7XPB2</accession>
<name>A0A8C7XPB2_9TELE</name>
<dbReference type="GeneTree" id="ENSGT00940000178820"/>
<protein>
    <submittedName>
        <fullName evidence="2">Uncharacterized protein</fullName>
    </submittedName>
</protein>
<keyword evidence="1" id="KW-1133">Transmembrane helix</keyword>
<proteinExistence type="predicted"/>
<sequence length="51" mass="5881">PECAPGPVRRQRVLDHPDDYCVRYFLLGTLAAVLAVFVNLVYPFLFKARWS</sequence>
<dbReference type="AlphaFoldDB" id="A0A8C7XPB2"/>
<feature type="transmembrane region" description="Helical" evidence="1">
    <location>
        <begin position="24"/>
        <end position="45"/>
    </location>
</feature>
<evidence type="ECO:0000313" key="2">
    <source>
        <dbReference type="Ensembl" id="ENSOSIP00000016593.1"/>
    </source>
</evidence>
<dbReference type="Ensembl" id="ENSOSIT00000017542.1">
    <property type="protein sequence ID" value="ENSOSIP00000016593.1"/>
    <property type="gene ID" value="ENSOSIG00000009124.1"/>
</dbReference>
<reference evidence="2" key="2">
    <citation type="submission" date="2025-09" db="UniProtKB">
        <authorList>
            <consortium name="Ensembl"/>
        </authorList>
    </citation>
    <scope>IDENTIFICATION</scope>
</reference>
<evidence type="ECO:0000313" key="3">
    <source>
        <dbReference type="Proteomes" id="UP000694383"/>
    </source>
</evidence>
<reference evidence="2" key="1">
    <citation type="submission" date="2025-08" db="UniProtKB">
        <authorList>
            <consortium name="Ensembl"/>
        </authorList>
    </citation>
    <scope>IDENTIFICATION</scope>
</reference>
<keyword evidence="1" id="KW-0472">Membrane</keyword>
<keyword evidence="1" id="KW-0812">Transmembrane</keyword>
<evidence type="ECO:0000256" key="1">
    <source>
        <dbReference type="SAM" id="Phobius"/>
    </source>
</evidence>
<dbReference type="Proteomes" id="UP000694383">
    <property type="component" value="Unplaced"/>
</dbReference>
<keyword evidence="3" id="KW-1185">Reference proteome</keyword>
<organism evidence="2 3">
    <name type="scientific">Oryzias sinensis</name>
    <name type="common">Chinese medaka</name>
    <dbReference type="NCBI Taxonomy" id="183150"/>
    <lineage>
        <taxon>Eukaryota</taxon>
        <taxon>Metazoa</taxon>
        <taxon>Chordata</taxon>
        <taxon>Craniata</taxon>
        <taxon>Vertebrata</taxon>
        <taxon>Euteleostomi</taxon>
        <taxon>Actinopterygii</taxon>
        <taxon>Neopterygii</taxon>
        <taxon>Teleostei</taxon>
        <taxon>Neoteleostei</taxon>
        <taxon>Acanthomorphata</taxon>
        <taxon>Ovalentaria</taxon>
        <taxon>Atherinomorphae</taxon>
        <taxon>Beloniformes</taxon>
        <taxon>Adrianichthyidae</taxon>
        <taxon>Oryziinae</taxon>
        <taxon>Oryzias</taxon>
    </lineage>
</organism>